<feature type="domain" description="FAD-binding" evidence="5">
    <location>
        <begin position="10"/>
        <end position="409"/>
    </location>
</feature>
<evidence type="ECO:0000256" key="4">
    <source>
        <dbReference type="ARBA" id="ARBA00023002"/>
    </source>
</evidence>
<dbReference type="PANTHER" id="PTHR43004">
    <property type="entry name" value="TRK SYSTEM POTASSIUM UPTAKE PROTEIN"/>
    <property type="match status" value="1"/>
</dbReference>
<dbReference type="InterPro" id="IPR050641">
    <property type="entry name" value="RIFMO-like"/>
</dbReference>
<dbReference type="GeneID" id="30032853"/>
<gene>
    <name evidence="7" type="ORF">AWJ20_109</name>
</gene>
<keyword evidence="4" id="KW-0560">Oxidoreductase</keyword>
<dbReference type="SUPFAM" id="SSF52833">
    <property type="entry name" value="Thioredoxin-like"/>
    <property type="match status" value="1"/>
</dbReference>
<keyword evidence="2" id="KW-0285">Flavoprotein</keyword>
<evidence type="ECO:0000256" key="1">
    <source>
        <dbReference type="ARBA" id="ARBA00007801"/>
    </source>
</evidence>
<evidence type="ECO:0000256" key="3">
    <source>
        <dbReference type="ARBA" id="ARBA00022827"/>
    </source>
</evidence>
<proteinExistence type="inferred from homology"/>
<sequence length="696" mass="77797">MPTHIVKESKVDVLIIGAGPAGHMAATWFARTGVNARIIDKRSASQFVGQADGLQSRTLEIFQSFGFADRAIKESNHMLEICFWQPGEDASKGIERSGRIPDSTIGLSRFQQAVIHQGRVEGWMRDSWRKWSDNSLVLERPVQATELVIDTSIPASDIESYPVTVTVEHLKDEQAVAEQFGSKVSNGLFRQFGGDGDKNAKGETEIIHAKYVVGTDGAHSWVRRNLGISMVGESTDYIWGVLDGIPVTDFPDIRCRCAIHSAEHGSIMVIPREHNMIRLYIQLQKTPQASDSSSGRIDRSKITPELILENANKILFPYTIDMVDIKWFTAYQIGQRVATEFQKNGRVFLAGDATHTHSPKAGQGMNISMADTYNLAWKIAHIVKGVADPAILDTYESERKTIAQNLIDFDAKLSKLFSGRPAVPGIETPGVDLAEFHKVFEKGNEFASGTTVDYDGSILIDKATNELTETKRRYDEDNITTNPLATNCPIGRRLDTAQVVVQSDSKPVELADVCLSDGRWRVLYFAGDIKSNASLKNFMVKFGEYLEASDNFVKKYTPATASLYSVIDILLVHASSRTACEWNDFPSAFRPRDHKGRMDYLKIYADDTSYHQGHGHAYKKYGIDTSFGALLVVRPDGYLAKVEPLNQDGINSIEEFFAKFMIPQKVSLSNHEPIILEREEKEWYGSESYARRIFLE</sequence>
<dbReference type="GO" id="GO:0071949">
    <property type="term" value="F:FAD binding"/>
    <property type="evidence" value="ECO:0007669"/>
    <property type="project" value="InterPro"/>
</dbReference>
<dbReference type="GO" id="GO:0016709">
    <property type="term" value="F:oxidoreductase activity, acting on paired donors, with incorporation or reduction of molecular oxygen, NAD(P)H as one donor, and incorporation of one atom of oxygen"/>
    <property type="evidence" value="ECO:0007669"/>
    <property type="project" value="UniProtKB-ARBA"/>
</dbReference>
<accession>A0A167CME5</accession>
<evidence type="ECO:0000313" key="8">
    <source>
        <dbReference type="Proteomes" id="UP000189580"/>
    </source>
</evidence>
<evidence type="ECO:0000313" key="7">
    <source>
        <dbReference type="EMBL" id="ANB11884.1"/>
    </source>
</evidence>
<dbReference type="Pfam" id="PF07976">
    <property type="entry name" value="Phe_hydrox_dim"/>
    <property type="match status" value="1"/>
</dbReference>
<dbReference type="Proteomes" id="UP000189580">
    <property type="component" value="Chromosome a"/>
</dbReference>
<dbReference type="InterPro" id="IPR038220">
    <property type="entry name" value="PHOX_C_sf"/>
</dbReference>
<dbReference type="AlphaFoldDB" id="A0A167CME5"/>
<dbReference type="InterPro" id="IPR036188">
    <property type="entry name" value="FAD/NAD-bd_sf"/>
</dbReference>
<dbReference type="EMBL" id="CP014501">
    <property type="protein sequence ID" value="ANB11884.1"/>
    <property type="molecule type" value="Genomic_DNA"/>
</dbReference>
<dbReference type="Gene3D" id="3.50.50.60">
    <property type="entry name" value="FAD/NAD(P)-binding domain"/>
    <property type="match status" value="1"/>
</dbReference>
<dbReference type="CDD" id="cd02979">
    <property type="entry name" value="PHOX_C"/>
    <property type="match status" value="1"/>
</dbReference>
<comment type="similarity">
    <text evidence="1">Belongs to the PheA/TfdB FAD monooxygenase family.</text>
</comment>
<dbReference type="InterPro" id="IPR002938">
    <property type="entry name" value="FAD-bd"/>
</dbReference>
<dbReference type="SUPFAM" id="SSF54373">
    <property type="entry name" value="FAD-linked reductases, C-terminal domain"/>
    <property type="match status" value="1"/>
</dbReference>
<organism evidence="7 8">
    <name type="scientific">Sugiyamaella lignohabitans</name>
    <dbReference type="NCBI Taxonomy" id="796027"/>
    <lineage>
        <taxon>Eukaryota</taxon>
        <taxon>Fungi</taxon>
        <taxon>Dikarya</taxon>
        <taxon>Ascomycota</taxon>
        <taxon>Saccharomycotina</taxon>
        <taxon>Dipodascomycetes</taxon>
        <taxon>Dipodascales</taxon>
        <taxon>Trichomonascaceae</taxon>
        <taxon>Sugiyamaella</taxon>
    </lineage>
</organism>
<evidence type="ECO:0008006" key="9">
    <source>
        <dbReference type="Google" id="ProtNLM"/>
    </source>
</evidence>
<dbReference type="Gene3D" id="3.30.9.10">
    <property type="entry name" value="D-Amino Acid Oxidase, subunit A, domain 2"/>
    <property type="match status" value="1"/>
</dbReference>
<reference evidence="7 8" key="1">
    <citation type="submission" date="2016-02" db="EMBL/GenBank/DDBJ databases">
        <title>Complete genome sequence and transcriptome regulation of the pentose utilising yeast Sugiyamaella lignohabitans.</title>
        <authorList>
            <person name="Bellasio M."/>
            <person name="Peymann A."/>
            <person name="Valli M."/>
            <person name="Sipitzky M."/>
            <person name="Graf A."/>
            <person name="Sauer M."/>
            <person name="Marx H."/>
            <person name="Mattanovich D."/>
        </authorList>
    </citation>
    <scope>NUCLEOTIDE SEQUENCE [LARGE SCALE GENOMIC DNA]</scope>
    <source>
        <strain evidence="7 8">CBS 10342</strain>
    </source>
</reference>
<evidence type="ECO:0000259" key="5">
    <source>
        <dbReference type="Pfam" id="PF01494"/>
    </source>
</evidence>
<dbReference type="PANTHER" id="PTHR43004:SF20">
    <property type="entry name" value="2-MONOOXYGENASE, PUTATIVE (AFU_ORTHOLOGUE AFUA_1G13660)-RELATED"/>
    <property type="match status" value="1"/>
</dbReference>
<evidence type="ECO:0000256" key="2">
    <source>
        <dbReference type="ARBA" id="ARBA00022630"/>
    </source>
</evidence>
<name>A0A167CME5_9ASCO</name>
<keyword evidence="8" id="KW-1185">Reference proteome</keyword>
<dbReference type="PRINTS" id="PR00420">
    <property type="entry name" value="RNGMNOXGNASE"/>
</dbReference>
<dbReference type="RefSeq" id="XP_018734361.1">
    <property type="nucleotide sequence ID" value="XM_018877942.1"/>
</dbReference>
<keyword evidence="3" id="KW-0274">FAD</keyword>
<evidence type="ECO:0000259" key="6">
    <source>
        <dbReference type="Pfam" id="PF07976"/>
    </source>
</evidence>
<dbReference type="SUPFAM" id="SSF51905">
    <property type="entry name" value="FAD/NAD(P)-binding domain"/>
    <property type="match status" value="1"/>
</dbReference>
<dbReference type="OrthoDB" id="1716816at2759"/>
<dbReference type="InterPro" id="IPR012941">
    <property type="entry name" value="Phe_hydrox_C_dim_dom"/>
</dbReference>
<dbReference type="Pfam" id="PF01494">
    <property type="entry name" value="FAD_binding_3"/>
    <property type="match status" value="1"/>
</dbReference>
<protein>
    <recommendedName>
        <fullName evidence="9">FAD-binding domain-containing protein</fullName>
    </recommendedName>
</protein>
<feature type="domain" description="Phenol hydroxylase-like C-terminal dimerisation" evidence="6">
    <location>
        <begin position="452"/>
        <end position="665"/>
    </location>
</feature>
<dbReference type="InterPro" id="IPR036249">
    <property type="entry name" value="Thioredoxin-like_sf"/>
</dbReference>
<dbReference type="Gene3D" id="3.40.30.20">
    <property type="match status" value="1"/>
</dbReference>
<dbReference type="KEGG" id="slb:AWJ20_109"/>